<organism evidence="2 3">
    <name type="scientific">Candidatus Magasanikbacteria bacterium CG_4_10_14_0_2_um_filter_37_12</name>
    <dbReference type="NCBI Taxonomy" id="1974637"/>
    <lineage>
        <taxon>Bacteria</taxon>
        <taxon>Candidatus Magasanikiibacteriota</taxon>
    </lineage>
</organism>
<dbReference type="Proteomes" id="UP000228568">
    <property type="component" value="Unassembled WGS sequence"/>
</dbReference>
<evidence type="ECO:0000259" key="1">
    <source>
        <dbReference type="Pfam" id="PF02900"/>
    </source>
</evidence>
<evidence type="ECO:0000313" key="2">
    <source>
        <dbReference type="EMBL" id="PIZ94865.1"/>
    </source>
</evidence>
<dbReference type="NCBIfam" id="TIGR04336">
    <property type="entry name" value="AmmeMemoSam_B"/>
    <property type="match status" value="1"/>
</dbReference>
<comment type="caution">
    <text evidence="2">The sequence shown here is derived from an EMBL/GenBank/DDBJ whole genome shotgun (WGS) entry which is preliminary data.</text>
</comment>
<sequence>MSLVFSAVTPHPPLLIPNIGKEKTEKLIKTQTALEQLEQSLYISKPHIIVVITPHEGIYNNTFVINAHTHFQSNFHDFGDIETQKEWAGTPSLAAKIQHNTREEKISTRLISNEKLEHGASVPLFFLTDHLSNIQILPIGYSKSDPKSHLQFGKILKEVIMESDKRIALLASGDLSHRLTTNSPGGFHKDGQKFDNQIIEMLETRNTVGIAQMDKELVANADDCGYRSILITLGVLQNMNYSFKNLCYEYPFGVGYLTGEFLFD</sequence>
<dbReference type="Gene3D" id="3.40.830.10">
    <property type="entry name" value="LigB-like"/>
    <property type="match status" value="1"/>
</dbReference>
<dbReference type="GO" id="GO:0008198">
    <property type="term" value="F:ferrous iron binding"/>
    <property type="evidence" value="ECO:0007669"/>
    <property type="project" value="InterPro"/>
</dbReference>
<protein>
    <submittedName>
        <fullName evidence="2">AmmeMemoRadiSam system protein B</fullName>
    </submittedName>
</protein>
<feature type="domain" description="Extradiol ring-cleavage dioxygenase class III enzyme subunit B" evidence="1">
    <location>
        <begin position="7"/>
        <end position="256"/>
    </location>
</feature>
<dbReference type="Pfam" id="PF02900">
    <property type="entry name" value="LigB"/>
    <property type="match status" value="1"/>
</dbReference>
<proteinExistence type="predicted"/>
<name>A0A2M7V7Z5_9BACT</name>
<reference evidence="3" key="1">
    <citation type="submission" date="2017-09" db="EMBL/GenBank/DDBJ databases">
        <title>Depth-based differentiation of microbial function through sediment-hosted aquifers and enrichment of novel symbionts in the deep terrestrial subsurface.</title>
        <authorList>
            <person name="Probst A.J."/>
            <person name="Ladd B."/>
            <person name="Jarett J.K."/>
            <person name="Geller-Mcgrath D.E."/>
            <person name="Sieber C.M.K."/>
            <person name="Emerson J.B."/>
            <person name="Anantharaman K."/>
            <person name="Thomas B.C."/>
            <person name="Malmstrom R."/>
            <person name="Stieglmeier M."/>
            <person name="Klingl A."/>
            <person name="Woyke T."/>
            <person name="Ryan C.M."/>
            <person name="Banfield J.F."/>
        </authorList>
    </citation>
    <scope>NUCLEOTIDE SEQUENCE [LARGE SCALE GENOMIC DNA]</scope>
</reference>
<accession>A0A2M7V7Z5</accession>
<dbReference type="AlphaFoldDB" id="A0A2M7V7Z5"/>
<dbReference type="EMBL" id="PFPK01000027">
    <property type="protein sequence ID" value="PIZ94865.1"/>
    <property type="molecule type" value="Genomic_DNA"/>
</dbReference>
<dbReference type="GO" id="GO:0016702">
    <property type="term" value="F:oxidoreductase activity, acting on single donors with incorporation of molecular oxygen, incorporation of two atoms of oxygen"/>
    <property type="evidence" value="ECO:0007669"/>
    <property type="project" value="UniProtKB-ARBA"/>
</dbReference>
<dbReference type="SUPFAM" id="SSF53213">
    <property type="entry name" value="LigB-like"/>
    <property type="match status" value="1"/>
</dbReference>
<dbReference type="CDD" id="cd07951">
    <property type="entry name" value="ED_3B_N_AMMECR1"/>
    <property type="match status" value="1"/>
</dbReference>
<dbReference type="InterPro" id="IPR004183">
    <property type="entry name" value="Xdiol_dOase_suB"/>
</dbReference>
<evidence type="ECO:0000313" key="3">
    <source>
        <dbReference type="Proteomes" id="UP000228568"/>
    </source>
</evidence>
<gene>
    <name evidence="2" type="primary">amrB</name>
    <name evidence="2" type="ORF">COX81_02415</name>
</gene>